<dbReference type="AlphaFoldDB" id="A0A6G0YGS2"/>
<dbReference type="Proteomes" id="UP000478052">
    <property type="component" value="Unassembled WGS sequence"/>
</dbReference>
<evidence type="ECO:0008006" key="3">
    <source>
        <dbReference type="Google" id="ProtNLM"/>
    </source>
</evidence>
<sequence>MVNDMGPSNLALWRYLNISNENTSFKYLNTGNSIYIFADTPHLLKLFRNHLLDVFI</sequence>
<proteinExistence type="predicted"/>
<protein>
    <recommendedName>
        <fullName evidence="3">Transposable element P transposase</fullName>
    </recommendedName>
</protein>
<keyword evidence="2" id="KW-1185">Reference proteome</keyword>
<evidence type="ECO:0000313" key="1">
    <source>
        <dbReference type="EMBL" id="KAF0755718.1"/>
    </source>
</evidence>
<evidence type="ECO:0000313" key="2">
    <source>
        <dbReference type="Proteomes" id="UP000478052"/>
    </source>
</evidence>
<dbReference type="EMBL" id="VUJU01004045">
    <property type="protein sequence ID" value="KAF0755718.1"/>
    <property type="molecule type" value="Genomic_DNA"/>
</dbReference>
<reference evidence="1 2" key="1">
    <citation type="submission" date="2019-08" db="EMBL/GenBank/DDBJ databases">
        <title>Whole genome of Aphis craccivora.</title>
        <authorList>
            <person name="Voronova N.V."/>
            <person name="Shulinski R.S."/>
            <person name="Bandarenka Y.V."/>
            <person name="Zhorov D.G."/>
            <person name="Warner D."/>
        </authorList>
    </citation>
    <scope>NUCLEOTIDE SEQUENCE [LARGE SCALE GENOMIC DNA]</scope>
    <source>
        <strain evidence="1">180601</strain>
        <tissue evidence="1">Whole Body</tissue>
    </source>
</reference>
<organism evidence="1 2">
    <name type="scientific">Aphis craccivora</name>
    <name type="common">Cowpea aphid</name>
    <dbReference type="NCBI Taxonomy" id="307492"/>
    <lineage>
        <taxon>Eukaryota</taxon>
        <taxon>Metazoa</taxon>
        <taxon>Ecdysozoa</taxon>
        <taxon>Arthropoda</taxon>
        <taxon>Hexapoda</taxon>
        <taxon>Insecta</taxon>
        <taxon>Pterygota</taxon>
        <taxon>Neoptera</taxon>
        <taxon>Paraneoptera</taxon>
        <taxon>Hemiptera</taxon>
        <taxon>Sternorrhyncha</taxon>
        <taxon>Aphidomorpha</taxon>
        <taxon>Aphidoidea</taxon>
        <taxon>Aphididae</taxon>
        <taxon>Aphidini</taxon>
        <taxon>Aphis</taxon>
        <taxon>Aphis</taxon>
    </lineage>
</organism>
<name>A0A6G0YGS2_APHCR</name>
<dbReference type="OrthoDB" id="6627680at2759"/>
<accession>A0A6G0YGS2</accession>
<comment type="caution">
    <text evidence="1">The sequence shown here is derived from an EMBL/GenBank/DDBJ whole genome shotgun (WGS) entry which is preliminary data.</text>
</comment>
<gene>
    <name evidence="1" type="ORF">FWK35_00005324</name>
</gene>